<name>A0A6L5Y0E2_9FIRM</name>
<dbReference type="Gene3D" id="1.20.1500.10">
    <property type="entry name" value="YheA/YmcA-like"/>
    <property type="match status" value="1"/>
</dbReference>
<accession>A0A6L5Y0E2</accession>
<dbReference type="InterPro" id="IPR023378">
    <property type="entry name" value="YheA/YmcA-like_dom_sf"/>
</dbReference>
<sequence length="113" mass="13430">MYNIDDHLGFLLAALKESVEYKRYKETLEEVKKDPELLNRMHEYQRSRFQIHVEPDDRIAEEDRTLRLKYSELLANPLVDAHLKAEKKYCKLVRRIEDSFSEGAGIDVSFLEE</sequence>
<protein>
    <submittedName>
        <fullName evidence="1">YlbF family regulator</fullName>
    </submittedName>
</protein>
<evidence type="ECO:0000313" key="2">
    <source>
        <dbReference type="Proteomes" id="UP000482209"/>
    </source>
</evidence>
<dbReference type="InterPro" id="IPR010368">
    <property type="entry name" value="Com_YlbF"/>
</dbReference>
<dbReference type="EMBL" id="VUMT01000018">
    <property type="protein sequence ID" value="MSS64404.1"/>
    <property type="molecule type" value="Genomic_DNA"/>
</dbReference>
<evidence type="ECO:0000313" key="1">
    <source>
        <dbReference type="EMBL" id="MSS64404.1"/>
    </source>
</evidence>
<organism evidence="1 2">
    <name type="scientific">Velocimicrobium porci</name>
    <dbReference type="NCBI Taxonomy" id="2606634"/>
    <lineage>
        <taxon>Bacteria</taxon>
        <taxon>Bacillati</taxon>
        <taxon>Bacillota</taxon>
        <taxon>Clostridia</taxon>
        <taxon>Lachnospirales</taxon>
        <taxon>Lachnospiraceae</taxon>
        <taxon>Velocimicrobium</taxon>
    </lineage>
</organism>
<comment type="caution">
    <text evidence="1">The sequence shown here is derived from an EMBL/GenBank/DDBJ whole genome shotgun (WGS) entry which is preliminary data.</text>
</comment>
<dbReference type="AlphaFoldDB" id="A0A6L5Y0E2"/>
<dbReference type="RefSeq" id="WP_154519796.1">
    <property type="nucleotide sequence ID" value="NZ_VUMT01000018.1"/>
</dbReference>
<proteinExistence type="predicted"/>
<dbReference type="Proteomes" id="UP000482209">
    <property type="component" value="Unassembled WGS sequence"/>
</dbReference>
<keyword evidence="2" id="KW-1185">Reference proteome</keyword>
<dbReference type="Pfam" id="PF06133">
    <property type="entry name" value="Com_YlbF"/>
    <property type="match status" value="1"/>
</dbReference>
<gene>
    <name evidence="1" type="ORF">FYJ58_11035</name>
</gene>
<dbReference type="SUPFAM" id="SSF158622">
    <property type="entry name" value="YheA/YmcA-like"/>
    <property type="match status" value="1"/>
</dbReference>
<reference evidence="1 2" key="1">
    <citation type="submission" date="2019-08" db="EMBL/GenBank/DDBJ databases">
        <title>In-depth cultivation of the pig gut microbiome towards novel bacterial diversity and tailored functional studies.</title>
        <authorList>
            <person name="Wylensek D."/>
            <person name="Hitch T.C.A."/>
            <person name="Clavel T."/>
        </authorList>
    </citation>
    <scope>NUCLEOTIDE SEQUENCE [LARGE SCALE GENOMIC DNA]</scope>
    <source>
        <strain evidence="1 2">WCA-693-APC-MOT-I</strain>
    </source>
</reference>